<dbReference type="Proteomes" id="UP000076761">
    <property type="component" value="Unassembled WGS sequence"/>
</dbReference>
<dbReference type="AlphaFoldDB" id="A0A165VVZ0"/>
<comment type="catalytic activity">
    <reaction evidence="6">
        <text>N(6),N(6),N(6)-trimethyl-L-lysyl(9)-[histone H3] + 2 2-oxoglutarate + 2 O2 = N(6)-methyl-L-lysyl(9)-[histone H3] + 2 formaldehyde + 2 succinate + 2 CO2</text>
        <dbReference type="Rhea" id="RHEA:60200"/>
        <dbReference type="Rhea" id="RHEA-COMP:15538"/>
        <dbReference type="Rhea" id="RHEA-COMP:15542"/>
        <dbReference type="ChEBI" id="CHEBI:15379"/>
        <dbReference type="ChEBI" id="CHEBI:16526"/>
        <dbReference type="ChEBI" id="CHEBI:16810"/>
        <dbReference type="ChEBI" id="CHEBI:16842"/>
        <dbReference type="ChEBI" id="CHEBI:30031"/>
        <dbReference type="ChEBI" id="CHEBI:61929"/>
        <dbReference type="ChEBI" id="CHEBI:61961"/>
        <dbReference type="EC" id="1.14.11.66"/>
    </reaction>
</comment>
<evidence type="ECO:0000256" key="1">
    <source>
        <dbReference type="ARBA" id="ARBA00009711"/>
    </source>
</evidence>
<feature type="region of interest" description="Disordered" evidence="7">
    <location>
        <begin position="890"/>
        <end position="942"/>
    </location>
</feature>
<dbReference type="Pfam" id="PF13771">
    <property type="entry name" value="zf-HC5HC2H"/>
    <property type="match status" value="1"/>
</dbReference>
<dbReference type="Pfam" id="PF02373">
    <property type="entry name" value="JmjC"/>
    <property type="match status" value="1"/>
</dbReference>
<feature type="compositionally biased region" description="Low complexity" evidence="7">
    <location>
        <begin position="1"/>
        <end position="14"/>
    </location>
</feature>
<feature type="domain" description="PHD-type" evidence="10">
    <location>
        <begin position="609"/>
        <end position="751"/>
    </location>
</feature>
<keyword evidence="4" id="KW-0863">Zinc-finger</keyword>
<reference evidence="11 12" key="1">
    <citation type="journal article" date="2016" name="Mol. Biol. Evol.">
        <title>Comparative Genomics of Early-Diverging Mushroom-Forming Fungi Provides Insights into the Origins of Lignocellulose Decay Capabilities.</title>
        <authorList>
            <person name="Nagy L.G."/>
            <person name="Riley R."/>
            <person name="Tritt A."/>
            <person name="Adam C."/>
            <person name="Daum C."/>
            <person name="Floudas D."/>
            <person name="Sun H."/>
            <person name="Yadav J.S."/>
            <person name="Pangilinan J."/>
            <person name="Larsson K.H."/>
            <person name="Matsuura K."/>
            <person name="Barry K."/>
            <person name="Labutti K."/>
            <person name="Kuo R."/>
            <person name="Ohm R.A."/>
            <person name="Bhattacharya S.S."/>
            <person name="Shirouzu T."/>
            <person name="Yoshinaga Y."/>
            <person name="Martin F.M."/>
            <person name="Grigoriev I.V."/>
            <person name="Hibbett D.S."/>
        </authorList>
    </citation>
    <scope>NUCLEOTIDE SEQUENCE [LARGE SCALE GENOMIC DNA]</scope>
    <source>
        <strain evidence="11 12">HHB14362 ss-1</strain>
    </source>
</reference>
<dbReference type="EMBL" id="KV425552">
    <property type="protein sequence ID" value="KZT30281.1"/>
    <property type="molecule type" value="Genomic_DNA"/>
</dbReference>
<dbReference type="PROSITE" id="PS51184">
    <property type="entry name" value="JMJC"/>
    <property type="match status" value="1"/>
</dbReference>
<dbReference type="STRING" id="1314782.A0A165VVZ0"/>
<dbReference type="CDD" id="cd15571">
    <property type="entry name" value="ePHD"/>
    <property type="match status" value="1"/>
</dbReference>
<feature type="compositionally biased region" description="Pro residues" evidence="7">
    <location>
        <begin position="15"/>
        <end position="26"/>
    </location>
</feature>
<dbReference type="OrthoDB" id="9547406at2759"/>
<protein>
    <recommendedName>
        <fullName evidence="2">[histone H3]-trimethyl-L-lysine(9) demethylase</fullName>
        <ecNumber evidence="2">1.14.11.66</ecNumber>
    </recommendedName>
</protein>
<evidence type="ECO:0000259" key="9">
    <source>
        <dbReference type="PROSITE" id="PS51184"/>
    </source>
</evidence>
<dbReference type="PANTHER" id="PTHR10694:SF7">
    <property type="entry name" value="[HISTONE H3]-TRIMETHYL-L-LYSINE(9) DEMETHYLASE"/>
    <property type="match status" value="1"/>
</dbReference>
<organism evidence="11 12">
    <name type="scientific">Neolentinus lepideus HHB14362 ss-1</name>
    <dbReference type="NCBI Taxonomy" id="1314782"/>
    <lineage>
        <taxon>Eukaryota</taxon>
        <taxon>Fungi</taxon>
        <taxon>Dikarya</taxon>
        <taxon>Basidiomycota</taxon>
        <taxon>Agaricomycotina</taxon>
        <taxon>Agaricomycetes</taxon>
        <taxon>Gloeophyllales</taxon>
        <taxon>Gloeophyllaceae</taxon>
        <taxon>Neolentinus</taxon>
    </lineage>
</organism>
<dbReference type="EC" id="1.14.11.66" evidence="2"/>
<evidence type="ECO:0000256" key="6">
    <source>
        <dbReference type="ARBA" id="ARBA00049349"/>
    </source>
</evidence>
<evidence type="ECO:0000313" key="11">
    <source>
        <dbReference type="EMBL" id="KZT30281.1"/>
    </source>
</evidence>
<keyword evidence="3" id="KW-0479">Metal-binding</keyword>
<dbReference type="SMART" id="SM00558">
    <property type="entry name" value="JmjC"/>
    <property type="match status" value="1"/>
</dbReference>
<dbReference type="InterPro" id="IPR003347">
    <property type="entry name" value="JmjC_dom"/>
</dbReference>
<feature type="compositionally biased region" description="Basic residues" evidence="7">
    <location>
        <begin position="541"/>
        <end position="555"/>
    </location>
</feature>
<feature type="compositionally biased region" description="Polar residues" evidence="7">
    <location>
        <begin position="905"/>
        <end position="918"/>
    </location>
</feature>
<feature type="compositionally biased region" description="Basic residues" evidence="7">
    <location>
        <begin position="176"/>
        <end position="185"/>
    </location>
</feature>
<dbReference type="GO" id="GO:0140684">
    <property type="term" value="F:histone H3K9me2/H3K9me3 demethylase activity"/>
    <property type="evidence" value="ECO:0007669"/>
    <property type="project" value="UniProtKB-EC"/>
</dbReference>
<evidence type="ECO:0000256" key="5">
    <source>
        <dbReference type="ARBA" id="ARBA00022833"/>
    </source>
</evidence>
<dbReference type="Gene3D" id="3.30.40.10">
    <property type="entry name" value="Zinc/RING finger domain, C3HC4 (zinc finger)"/>
    <property type="match status" value="1"/>
</dbReference>
<dbReference type="GO" id="GO:0010468">
    <property type="term" value="P:regulation of gene expression"/>
    <property type="evidence" value="ECO:0007669"/>
    <property type="project" value="TreeGrafter"/>
</dbReference>
<dbReference type="Gene3D" id="2.60.120.650">
    <property type="entry name" value="Cupin"/>
    <property type="match status" value="2"/>
</dbReference>
<feature type="domain" description="JmjN" evidence="8">
    <location>
        <begin position="62"/>
        <end position="103"/>
    </location>
</feature>
<feature type="domain" description="JmjC" evidence="9">
    <location>
        <begin position="349"/>
        <end position="515"/>
    </location>
</feature>
<dbReference type="InParanoid" id="A0A165VVZ0"/>
<keyword evidence="12" id="KW-1185">Reference proteome</keyword>
<dbReference type="InterPro" id="IPR003349">
    <property type="entry name" value="JmjN"/>
</dbReference>
<comment type="similarity">
    <text evidence="1">Belongs to the JHDM3 histone demethylase family.</text>
</comment>
<dbReference type="SUPFAM" id="SSF51197">
    <property type="entry name" value="Clavaminate synthase-like"/>
    <property type="match status" value="1"/>
</dbReference>
<dbReference type="GO" id="GO:0008270">
    <property type="term" value="F:zinc ion binding"/>
    <property type="evidence" value="ECO:0007669"/>
    <property type="project" value="UniProtKB-KW"/>
</dbReference>
<dbReference type="InterPro" id="IPR013083">
    <property type="entry name" value="Znf_RING/FYVE/PHD"/>
</dbReference>
<dbReference type="PANTHER" id="PTHR10694">
    <property type="entry name" value="LYSINE-SPECIFIC DEMETHYLASE"/>
    <property type="match status" value="1"/>
</dbReference>
<feature type="region of interest" description="Disordered" evidence="7">
    <location>
        <begin position="162"/>
        <end position="225"/>
    </location>
</feature>
<gene>
    <name evidence="11" type="ORF">NEOLEDRAFT_1174576</name>
</gene>
<feature type="region of interest" description="Disordered" evidence="7">
    <location>
        <begin position="1033"/>
        <end position="1083"/>
    </location>
</feature>
<dbReference type="GO" id="GO:0000785">
    <property type="term" value="C:chromatin"/>
    <property type="evidence" value="ECO:0007669"/>
    <property type="project" value="TreeGrafter"/>
</dbReference>
<dbReference type="PROSITE" id="PS51183">
    <property type="entry name" value="JMJN"/>
    <property type="match status" value="1"/>
</dbReference>
<feature type="region of interest" description="Disordered" evidence="7">
    <location>
        <begin position="1"/>
        <end position="51"/>
    </location>
</feature>
<feature type="compositionally biased region" description="Polar residues" evidence="7">
    <location>
        <begin position="1042"/>
        <end position="1059"/>
    </location>
</feature>
<evidence type="ECO:0000259" key="8">
    <source>
        <dbReference type="PROSITE" id="PS51183"/>
    </source>
</evidence>
<dbReference type="GO" id="GO:0005634">
    <property type="term" value="C:nucleus"/>
    <property type="evidence" value="ECO:0007669"/>
    <property type="project" value="TreeGrafter"/>
</dbReference>
<dbReference type="Pfam" id="PF02375">
    <property type="entry name" value="JmjN"/>
    <property type="match status" value="1"/>
</dbReference>
<accession>A0A165VVZ0</accession>
<evidence type="ECO:0000313" key="12">
    <source>
        <dbReference type="Proteomes" id="UP000076761"/>
    </source>
</evidence>
<dbReference type="PROSITE" id="PS51805">
    <property type="entry name" value="EPHD"/>
    <property type="match status" value="1"/>
</dbReference>
<name>A0A165VVZ0_9AGAM</name>
<dbReference type="InterPro" id="IPR034732">
    <property type="entry name" value="EPHD"/>
</dbReference>
<feature type="region of interest" description="Disordered" evidence="7">
    <location>
        <begin position="257"/>
        <end position="286"/>
    </location>
</feature>
<sequence>MSSASGTPSLTPSPSRSPTPAPPPVQPDHFYGSDDVHLPPSPNSDGRTWLEPEDDEYATRGIPVFKPTMEEFADFEGYMNKIECWGMRSGIVKVIPPKEWRDALPPVTDQLTQVKLKSPIEQIMLGRGGLFRQQNMEKRRVMSVREWLELCNKDDYRAPGVDEVGLYHGQNASGKTRARRGRGRKAASEKAETAEPEAEEALIKEDPDEGVNAIDSPAKSLASPPHSAAGAEFLIIPEDGAEVQANESSEAKEIVEELAEDGPEEKSKPKSRRGGQSRTAKEANLAERAKQDEAFFELFDPHSDWLPPNTTPFDYTPALCQKLERHYWRNCGLGKPAWYGADMAGSLFTDETKCWNVAKLPSLLARLLPPSSKGLLGVNTPYLYFGMWRATFAWHVEDMDLFSINYIHFGAPKFWYAIPQSRAVSLENTMRGYFPKDTSQCPQFLRHKSFLASPTLLSQSSCRPNTLVQHAGEFVITYPRGYHAGFNLGFNCAESVNFALDSWLELGRKAKACECVSDSVRIDVDQLLLDRATEQAVVAKASKRKDKAKASRKRKSEGGEESHKAKKARPSKSASSKGLANAHASGSGPSPSKVTVVLKLPPKPKEPSTFPCCLCVSTSTNDLLRVQDPPVTRPPEVLLENDKWMAHESCAKVVPETWVDEVDIDNANGSKGKERVVFGVDGIVKDRWNLKCSACSKSRLKAHGAPIQCTKGKCPKAFHVSCARDGAVAGIIYEQVREVEKEVVLIDPIAKTSQEMNTAHHITSQQPNAASMDIDGQVLQSNGAVIPSPAADSAPHVLKVIKKIEVSCLCPQHNPAVLEAKKASKMNKIRKDLLALPNMARIKVRVSAGVFEVSLVRVIEESNSVEVLWDRGLKREFKWGSVVFGNTDGVVGQKPSEAAPESEKGPNSSSTHVLQFSKPSGPPPLLGSTQQAPRGTPAPQMQHYQHAYPAQQSGYNYWAYQYGRMAQSNYYQPSSYPGYPYSGYAHTTYGAQPYGAMPYQSYAATPPMPGAPPVPSQAPAPYYSQPVPPLQWKQPYVGPSESGVSSPHSNQIQSNTGSRPPSAVPSGFAASIPQVVPSASGQS</sequence>
<evidence type="ECO:0000256" key="4">
    <source>
        <dbReference type="ARBA" id="ARBA00022771"/>
    </source>
</evidence>
<dbReference type="SMART" id="SM00545">
    <property type="entry name" value="JmjN"/>
    <property type="match status" value="1"/>
</dbReference>
<feature type="region of interest" description="Disordered" evidence="7">
    <location>
        <begin position="539"/>
        <end position="607"/>
    </location>
</feature>
<proteinExistence type="inferred from homology"/>
<evidence type="ECO:0000259" key="10">
    <source>
        <dbReference type="PROSITE" id="PS51805"/>
    </source>
</evidence>
<feature type="compositionally biased region" description="Low complexity" evidence="7">
    <location>
        <begin position="591"/>
        <end position="600"/>
    </location>
</feature>
<evidence type="ECO:0000256" key="7">
    <source>
        <dbReference type="SAM" id="MobiDB-lite"/>
    </source>
</evidence>
<dbReference type="GO" id="GO:0051864">
    <property type="term" value="F:histone H3K36 demethylase activity"/>
    <property type="evidence" value="ECO:0007669"/>
    <property type="project" value="TreeGrafter"/>
</dbReference>
<keyword evidence="5" id="KW-0862">Zinc</keyword>
<evidence type="ECO:0000256" key="3">
    <source>
        <dbReference type="ARBA" id="ARBA00022723"/>
    </source>
</evidence>
<evidence type="ECO:0000256" key="2">
    <source>
        <dbReference type="ARBA" id="ARBA00012900"/>
    </source>
</evidence>